<dbReference type="EMBL" id="CAXAMM010016458">
    <property type="protein sequence ID" value="CAK9038885.1"/>
    <property type="molecule type" value="Genomic_DNA"/>
</dbReference>
<evidence type="ECO:0000256" key="3">
    <source>
        <dbReference type="ARBA" id="ARBA00022692"/>
    </source>
</evidence>
<feature type="domain" description="Palmitoyltransferase DHHC" evidence="9">
    <location>
        <begin position="123"/>
        <end position="245"/>
    </location>
</feature>
<organism evidence="10 11">
    <name type="scientific">Durusdinium trenchii</name>
    <dbReference type="NCBI Taxonomy" id="1381693"/>
    <lineage>
        <taxon>Eukaryota</taxon>
        <taxon>Sar</taxon>
        <taxon>Alveolata</taxon>
        <taxon>Dinophyceae</taxon>
        <taxon>Suessiales</taxon>
        <taxon>Symbiodiniaceae</taxon>
        <taxon>Durusdinium</taxon>
    </lineage>
</organism>
<feature type="transmembrane region" description="Helical" evidence="7">
    <location>
        <begin position="206"/>
        <end position="232"/>
    </location>
</feature>
<evidence type="ECO:0000256" key="5">
    <source>
        <dbReference type="ARBA" id="ARBA00023136"/>
    </source>
</evidence>
<evidence type="ECO:0000256" key="7">
    <source>
        <dbReference type="RuleBase" id="RU079119"/>
    </source>
</evidence>
<evidence type="ECO:0000256" key="8">
    <source>
        <dbReference type="SAM" id="MobiDB-lite"/>
    </source>
</evidence>
<reference evidence="10 11" key="1">
    <citation type="submission" date="2024-02" db="EMBL/GenBank/DDBJ databases">
        <authorList>
            <person name="Chen Y."/>
            <person name="Shah S."/>
            <person name="Dougan E. K."/>
            <person name="Thang M."/>
            <person name="Chan C."/>
        </authorList>
    </citation>
    <scope>NUCLEOTIDE SEQUENCE [LARGE SCALE GENOMIC DNA]</scope>
</reference>
<evidence type="ECO:0000256" key="1">
    <source>
        <dbReference type="ARBA" id="ARBA00004141"/>
    </source>
</evidence>
<dbReference type="EC" id="2.3.1.225" evidence="7"/>
<comment type="similarity">
    <text evidence="7">Belongs to the DHHC palmitoyltransferase family.</text>
</comment>
<keyword evidence="4 7" id="KW-1133">Transmembrane helix</keyword>
<dbReference type="PROSITE" id="PS50216">
    <property type="entry name" value="DHHC"/>
    <property type="match status" value="1"/>
</dbReference>
<keyword evidence="2 7" id="KW-0808">Transferase</keyword>
<evidence type="ECO:0000313" key="11">
    <source>
        <dbReference type="Proteomes" id="UP001642464"/>
    </source>
</evidence>
<gene>
    <name evidence="10" type="ORF">SCF082_LOCUS22814</name>
</gene>
<feature type="transmembrane region" description="Helical" evidence="7">
    <location>
        <begin position="169"/>
        <end position="186"/>
    </location>
</feature>
<keyword evidence="6 7" id="KW-0012">Acyltransferase</keyword>
<keyword evidence="3 7" id="KW-0812">Transmembrane</keyword>
<dbReference type="InterPro" id="IPR039859">
    <property type="entry name" value="PFA4/ZDH16/20/ERF2-like"/>
</dbReference>
<sequence>MFGVKDDFPTPGWEERFPEPLKFLPVAFILAMIIGLYLIYTTFHLGPRFEEKTTRGSALLDAFVFHAVTAMLLYCYALCVFVHPGTIPDKEEDPSWDYDEAEGPQPIAADLLMNMQEMKRSGDRRHCKWCLKYKPDRCHHCRVCRICILKMDHHCPWIYNCVGFRNYKYFFLLLLYTSIDCLYIVANMLPTVRAGTQPTTPFMTMFWLMFGETLAGFLGVLVVLFFGFHIYLMSKAMTTIEFCEKSHSKGSFNASAYDRGFVGNLKAVLGENPWLWLLPVGSPPGRGVSFTMEESRLTQDMEAGRNLRRRAHETQTPNTAPKRRAHDRPNACGGTGSTGQSEEDSQSASGSEVADVGSSRDRRQVPNYGAADEGSPQVSASEK</sequence>
<accession>A0ABP0LKY4</accession>
<evidence type="ECO:0000256" key="6">
    <source>
        <dbReference type="ARBA" id="ARBA00023315"/>
    </source>
</evidence>
<feature type="transmembrane region" description="Helical" evidence="7">
    <location>
        <begin position="63"/>
        <end position="82"/>
    </location>
</feature>
<evidence type="ECO:0000313" key="10">
    <source>
        <dbReference type="EMBL" id="CAK9038885.1"/>
    </source>
</evidence>
<dbReference type="InterPro" id="IPR001594">
    <property type="entry name" value="Palmitoyltrfase_DHHC"/>
</dbReference>
<dbReference type="Proteomes" id="UP001642464">
    <property type="component" value="Unassembled WGS sequence"/>
</dbReference>
<proteinExistence type="inferred from homology"/>
<evidence type="ECO:0000256" key="4">
    <source>
        <dbReference type="ARBA" id="ARBA00022989"/>
    </source>
</evidence>
<comment type="catalytic activity">
    <reaction evidence="7">
        <text>L-cysteinyl-[protein] + hexadecanoyl-CoA = S-hexadecanoyl-L-cysteinyl-[protein] + CoA</text>
        <dbReference type="Rhea" id="RHEA:36683"/>
        <dbReference type="Rhea" id="RHEA-COMP:10131"/>
        <dbReference type="Rhea" id="RHEA-COMP:11032"/>
        <dbReference type="ChEBI" id="CHEBI:29950"/>
        <dbReference type="ChEBI" id="CHEBI:57287"/>
        <dbReference type="ChEBI" id="CHEBI:57379"/>
        <dbReference type="ChEBI" id="CHEBI:74151"/>
        <dbReference type="EC" id="2.3.1.225"/>
    </reaction>
</comment>
<keyword evidence="11" id="KW-1185">Reference proteome</keyword>
<protein>
    <recommendedName>
        <fullName evidence="7">Palmitoyltransferase</fullName>
        <ecNumber evidence="7">2.3.1.225</ecNumber>
    </recommendedName>
</protein>
<feature type="region of interest" description="Disordered" evidence="8">
    <location>
        <begin position="299"/>
        <end position="383"/>
    </location>
</feature>
<dbReference type="Pfam" id="PF01529">
    <property type="entry name" value="DHHC"/>
    <property type="match status" value="1"/>
</dbReference>
<name>A0ABP0LKY4_9DINO</name>
<comment type="caution">
    <text evidence="10">The sequence shown here is derived from an EMBL/GenBank/DDBJ whole genome shotgun (WGS) entry which is preliminary data.</text>
</comment>
<keyword evidence="5 7" id="KW-0472">Membrane</keyword>
<evidence type="ECO:0000259" key="9">
    <source>
        <dbReference type="Pfam" id="PF01529"/>
    </source>
</evidence>
<comment type="domain">
    <text evidence="7">The DHHC domain is required for palmitoyltransferase activity.</text>
</comment>
<feature type="transmembrane region" description="Helical" evidence="7">
    <location>
        <begin position="23"/>
        <end position="43"/>
    </location>
</feature>
<comment type="subcellular location">
    <subcellularLocation>
        <location evidence="1">Membrane</location>
        <topology evidence="1">Multi-pass membrane protein</topology>
    </subcellularLocation>
</comment>
<evidence type="ECO:0000256" key="2">
    <source>
        <dbReference type="ARBA" id="ARBA00022679"/>
    </source>
</evidence>
<dbReference type="PANTHER" id="PTHR12246">
    <property type="entry name" value="PALMITOYLTRANSFERASE ZDHHC16"/>
    <property type="match status" value="1"/>
</dbReference>